<dbReference type="EMBL" id="JACIEW010000004">
    <property type="protein sequence ID" value="MBB4052262.1"/>
    <property type="molecule type" value="Genomic_DNA"/>
</dbReference>
<keyword evidence="1" id="KW-0732">Signal</keyword>
<organism evidence="2 3">
    <name type="scientific">Devosia subaequoris</name>
    <dbReference type="NCBI Taxonomy" id="395930"/>
    <lineage>
        <taxon>Bacteria</taxon>
        <taxon>Pseudomonadati</taxon>
        <taxon>Pseudomonadota</taxon>
        <taxon>Alphaproteobacteria</taxon>
        <taxon>Hyphomicrobiales</taxon>
        <taxon>Devosiaceae</taxon>
        <taxon>Devosia</taxon>
    </lineage>
</organism>
<accession>A0A7W6IMC2</accession>
<sequence length="169" mass="18704">MSWKFLGVIFAMLLLSTAPALGQRVDAGWQTYTDNEFGFSAQLPLGIFMLDPNGQTPGTTLVERGGSATLRLYGGPAIGVDRNTLEDRLSTGPGISEVTYRAGGPSWFVLSGFYEPSRPGEETIFYTKVMFSEDRTSFSAFEMTFPAAEKPRFAPIVEHLEDHFTRPQY</sequence>
<evidence type="ECO:0000313" key="2">
    <source>
        <dbReference type="EMBL" id="MBB4052262.1"/>
    </source>
</evidence>
<protein>
    <submittedName>
        <fullName evidence="2">Uncharacterized protein</fullName>
    </submittedName>
</protein>
<proteinExistence type="predicted"/>
<dbReference type="RefSeq" id="WP_183310979.1">
    <property type="nucleotide sequence ID" value="NZ_JACIEW010000004.1"/>
</dbReference>
<dbReference type="AlphaFoldDB" id="A0A7W6IMC2"/>
<reference evidence="2 3" key="1">
    <citation type="submission" date="2020-08" db="EMBL/GenBank/DDBJ databases">
        <title>Genomic Encyclopedia of Type Strains, Phase IV (KMG-IV): sequencing the most valuable type-strain genomes for metagenomic binning, comparative biology and taxonomic classification.</title>
        <authorList>
            <person name="Goeker M."/>
        </authorList>
    </citation>
    <scope>NUCLEOTIDE SEQUENCE [LARGE SCALE GENOMIC DNA]</scope>
    <source>
        <strain evidence="2 3">DSM 23447</strain>
    </source>
</reference>
<name>A0A7W6IMC2_9HYPH</name>
<feature type="signal peptide" evidence="1">
    <location>
        <begin position="1"/>
        <end position="22"/>
    </location>
</feature>
<evidence type="ECO:0000256" key="1">
    <source>
        <dbReference type="SAM" id="SignalP"/>
    </source>
</evidence>
<dbReference type="Proteomes" id="UP000547011">
    <property type="component" value="Unassembled WGS sequence"/>
</dbReference>
<keyword evidence="3" id="KW-1185">Reference proteome</keyword>
<feature type="chain" id="PRO_5030625290" evidence="1">
    <location>
        <begin position="23"/>
        <end position="169"/>
    </location>
</feature>
<comment type="caution">
    <text evidence="2">The sequence shown here is derived from an EMBL/GenBank/DDBJ whole genome shotgun (WGS) entry which is preliminary data.</text>
</comment>
<gene>
    <name evidence="2" type="ORF">GGR20_001905</name>
</gene>
<evidence type="ECO:0000313" key="3">
    <source>
        <dbReference type="Proteomes" id="UP000547011"/>
    </source>
</evidence>